<dbReference type="EMBL" id="BTSX01000004">
    <property type="protein sequence ID" value="GMS92748.1"/>
    <property type="molecule type" value="Genomic_DNA"/>
</dbReference>
<reference evidence="2" key="1">
    <citation type="submission" date="2023-10" db="EMBL/GenBank/DDBJ databases">
        <title>Genome assembly of Pristionchus species.</title>
        <authorList>
            <person name="Yoshida K."/>
            <person name="Sommer R.J."/>
        </authorList>
    </citation>
    <scope>NUCLEOTIDE SEQUENCE</scope>
    <source>
        <strain evidence="2">RS0144</strain>
    </source>
</reference>
<proteinExistence type="predicted"/>
<evidence type="ECO:0000313" key="3">
    <source>
        <dbReference type="Proteomes" id="UP001432027"/>
    </source>
</evidence>
<dbReference type="AlphaFoldDB" id="A0AAV5TC46"/>
<comment type="caution">
    <text evidence="2">The sequence shown here is derived from an EMBL/GenBank/DDBJ whole genome shotgun (WGS) entry which is preliminary data.</text>
</comment>
<feature type="non-terminal residue" evidence="2">
    <location>
        <position position="121"/>
    </location>
</feature>
<feature type="region of interest" description="Disordered" evidence="1">
    <location>
        <begin position="99"/>
        <end position="121"/>
    </location>
</feature>
<feature type="compositionally biased region" description="Basic and acidic residues" evidence="1">
    <location>
        <begin position="99"/>
        <end position="110"/>
    </location>
</feature>
<name>A0AAV5TC46_9BILA</name>
<protein>
    <submittedName>
        <fullName evidence="2">Uncharacterized protein</fullName>
    </submittedName>
</protein>
<organism evidence="2 3">
    <name type="scientific">Pristionchus entomophagus</name>
    <dbReference type="NCBI Taxonomy" id="358040"/>
    <lineage>
        <taxon>Eukaryota</taxon>
        <taxon>Metazoa</taxon>
        <taxon>Ecdysozoa</taxon>
        <taxon>Nematoda</taxon>
        <taxon>Chromadorea</taxon>
        <taxon>Rhabditida</taxon>
        <taxon>Rhabditina</taxon>
        <taxon>Diplogasteromorpha</taxon>
        <taxon>Diplogasteroidea</taxon>
        <taxon>Neodiplogasteridae</taxon>
        <taxon>Pristionchus</taxon>
    </lineage>
</organism>
<feature type="non-terminal residue" evidence="2">
    <location>
        <position position="1"/>
    </location>
</feature>
<keyword evidence="3" id="KW-1185">Reference proteome</keyword>
<dbReference type="Proteomes" id="UP001432027">
    <property type="component" value="Unassembled WGS sequence"/>
</dbReference>
<gene>
    <name evidence="2" type="ORF">PENTCL1PPCAC_14923</name>
</gene>
<evidence type="ECO:0000313" key="2">
    <source>
        <dbReference type="EMBL" id="GMS92748.1"/>
    </source>
</evidence>
<accession>A0AAV5TC46</accession>
<evidence type="ECO:0000256" key="1">
    <source>
        <dbReference type="SAM" id="MobiDB-lite"/>
    </source>
</evidence>
<sequence>SICDFSASSSAQVVVLADRIRSPRAIRKLVHDLSEVLVDPVLAFLSEIAHVAEQIVTKILTVLEDIRFMRLETGLHGFDDIHAGRAECLAGLNGRLHCKRGDHQSTERSGKKSSLHGGSLK</sequence>